<dbReference type="RefSeq" id="WP_205179911.1">
    <property type="nucleotide sequence ID" value="NZ_JAFBFH010000027.1"/>
</dbReference>
<name>A0ABS2RA37_9BACI</name>
<proteinExistence type="predicted"/>
<evidence type="ECO:0000256" key="2">
    <source>
        <dbReference type="SAM" id="MobiDB-lite"/>
    </source>
</evidence>
<evidence type="ECO:0000313" key="4">
    <source>
        <dbReference type="EMBL" id="MBM7716459.1"/>
    </source>
</evidence>
<feature type="region of interest" description="Disordered" evidence="2">
    <location>
        <begin position="69"/>
        <end position="99"/>
    </location>
</feature>
<comment type="caution">
    <text evidence="4">The sequence shown here is derived from an EMBL/GenBank/DDBJ whole genome shotgun (WGS) entry which is preliminary data.</text>
</comment>
<dbReference type="InterPro" id="IPR046118">
    <property type="entry name" value="DUF6115"/>
</dbReference>
<dbReference type="EMBL" id="JAFBFH010000027">
    <property type="protein sequence ID" value="MBM7716459.1"/>
    <property type="molecule type" value="Genomic_DNA"/>
</dbReference>
<dbReference type="Pfam" id="PF19610">
    <property type="entry name" value="DUF6115"/>
    <property type="match status" value="1"/>
</dbReference>
<keyword evidence="3" id="KW-0812">Transmembrane</keyword>
<gene>
    <name evidence="4" type="ORF">JOC94_003479</name>
</gene>
<organism evidence="4 5">
    <name type="scientific">Siminovitchia thermophila</name>
    <dbReference type="NCBI Taxonomy" id="1245522"/>
    <lineage>
        <taxon>Bacteria</taxon>
        <taxon>Bacillati</taxon>
        <taxon>Bacillota</taxon>
        <taxon>Bacilli</taxon>
        <taxon>Bacillales</taxon>
        <taxon>Bacillaceae</taxon>
        <taxon>Siminovitchia</taxon>
    </lineage>
</organism>
<keyword evidence="3" id="KW-1133">Transmembrane helix</keyword>
<evidence type="ECO:0000256" key="3">
    <source>
        <dbReference type="SAM" id="Phobius"/>
    </source>
</evidence>
<keyword evidence="5" id="KW-1185">Reference proteome</keyword>
<evidence type="ECO:0008006" key="6">
    <source>
        <dbReference type="Google" id="ProtNLM"/>
    </source>
</evidence>
<evidence type="ECO:0000256" key="1">
    <source>
        <dbReference type="SAM" id="Coils"/>
    </source>
</evidence>
<reference evidence="4 5" key="1">
    <citation type="submission" date="2021-01" db="EMBL/GenBank/DDBJ databases">
        <title>Genomic Encyclopedia of Type Strains, Phase IV (KMG-IV): sequencing the most valuable type-strain genomes for metagenomic binning, comparative biology and taxonomic classification.</title>
        <authorList>
            <person name="Goeker M."/>
        </authorList>
    </citation>
    <scope>NUCLEOTIDE SEQUENCE [LARGE SCALE GENOMIC DNA]</scope>
    <source>
        <strain evidence="4 5">DSM 105453</strain>
    </source>
</reference>
<keyword evidence="1" id="KW-0175">Coiled coil</keyword>
<accession>A0ABS2RA37</accession>
<protein>
    <recommendedName>
        <fullName evidence="6">Swarming motility protein SwrB</fullName>
    </recommendedName>
</protein>
<feature type="coiled-coil region" evidence="1">
    <location>
        <begin position="102"/>
        <end position="129"/>
    </location>
</feature>
<dbReference type="Proteomes" id="UP000823485">
    <property type="component" value="Unassembled WGS sequence"/>
</dbReference>
<sequence>MTAVMILILFLINALLIFAIILLFMRQNRLLEVEKKQREMLSEAEELVSGLLAEMREENDRFLQQLAHARKMDEKPGQNTSYNDKADKPEDVIGGGLSEEAIDSTEETIDITEETLDRVEETENAQEEQSLRNQVEAMAAQGMTMTEIAKALGKGKTEIELAMKFYQQA</sequence>
<keyword evidence="3" id="KW-0472">Membrane</keyword>
<evidence type="ECO:0000313" key="5">
    <source>
        <dbReference type="Proteomes" id="UP000823485"/>
    </source>
</evidence>
<feature type="transmembrane region" description="Helical" evidence="3">
    <location>
        <begin position="6"/>
        <end position="25"/>
    </location>
</feature>